<evidence type="ECO:0000256" key="6">
    <source>
        <dbReference type="ARBA" id="ARBA00023273"/>
    </source>
</evidence>
<dbReference type="RefSeq" id="XP_008875397.1">
    <property type="nucleotide sequence ID" value="XM_008877175.1"/>
</dbReference>
<dbReference type="Pfam" id="PF23350">
    <property type="entry name" value="BBS2_pf"/>
    <property type="match status" value="1"/>
</dbReference>
<evidence type="ECO:0000259" key="7">
    <source>
        <dbReference type="Pfam" id="PF14781"/>
    </source>
</evidence>
<evidence type="ECO:0000259" key="11">
    <source>
        <dbReference type="Pfam" id="PF23351"/>
    </source>
</evidence>
<evidence type="ECO:0000256" key="4">
    <source>
        <dbReference type="ARBA" id="ARBA00023069"/>
    </source>
</evidence>
<dbReference type="Pfam" id="PF23353">
    <property type="entry name" value="BBS2_hp"/>
    <property type="match status" value="1"/>
</dbReference>
<keyword evidence="4" id="KW-0969">Cilium</keyword>
<feature type="domain" description="BBS2 GAE" evidence="8">
    <location>
        <begin position="388"/>
        <end position="475"/>
    </location>
</feature>
<reference evidence="13" key="1">
    <citation type="submission" date="2013-12" db="EMBL/GenBank/DDBJ databases">
        <title>The Genome Sequence of Aphanomyces invadans NJM9701.</title>
        <authorList>
            <consortium name="The Broad Institute Genomics Platform"/>
            <person name="Russ C."/>
            <person name="Tyler B."/>
            <person name="van West P."/>
            <person name="Dieguez-Uribeondo J."/>
            <person name="Young S.K."/>
            <person name="Zeng Q."/>
            <person name="Gargeya S."/>
            <person name="Fitzgerald M."/>
            <person name="Abouelleil A."/>
            <person name="Alvarado L."/>
            <person name="Chapman S.B."/>
            <person name="Gainer-Dewar J."/>
            <person name="Goldberg J."/>
            <person name="Griggs A."/>
            <person name="Gujja S."/>
            <person name="Hansen M."/>
            <person name="Howarth C."/>
            <person name="Imamovic A."/>
            <person name="Ireland A."/>
            <person name="Larimer J."/>
            <person name="McCowan C."/>
            <person name="Murphy C."/>
            <person name="Pearson M."/>
            <person name="Poon T.W."/>
            <person name="Priest M."/>
            <person name="Roberts A."/>
            <person name="Saif S."/>
            <person name="Shea T."/>
            <person name="Sykes S."/>
            <person name="Wortman J."/>
            <person name="Nusbaum C."/>
            <person name="Birren B."/>
        </authorList>
    </citation>
    <scope>NUCLEOTIDE SEQUENCE [LARGE SCALE GENOMIC DNA]</scope>
    <source>
        <strain evidence="13">NJM9701</strain>
    </source>
</reference>
<evidence type="ECO:0000259" key="10">
    <source>
        <dbReference type="Pfam" id="PF23350"/>
    </source>
</evidence>
<feature type="domain" description="BBS2 C-terminal helix bundle" evidence="11">
    <location>
        <begin position="682"/>
        <end position="708"/>
    </location>
</feature>
<proteinExistence type="predicted"/>
<name>A0A024TR25_9STRA</name>
<feature type="domain" description="BBS2 platform" evidence="10">
    <location>
        <begin position="482"/>
        <end position="567"/>
    </location>
</feature>
<dbReference type="PANTHER" id="PTHR32465">
    <property type="entry name" value="BARDET-BIEDL SYNDROME 2 PROTEIN"/>
    <property type="match status" value="1"/>
</dbReference>
<gene>
    <name evidence="13" type="ORF">H310_10727</name>
</gene>
<dbReference type="eggNOG" id="ENOG502QPWU">
    <property type="taxonomic scope" value="Eukaryota"/>
</dbReference>
<dbReference type="STRING" id="157072.A0A024TR25"/>
<dbReference type="GeneID" id="20087777"/>
<dbReference type="InterPro" id="IPR029430">
    <property type="entry name" value="BBS2_N"/>
</dbReference>
<evidence type="ECO:0000259" key="9">
    <source>
        <dbReference type="Pfam" id="PF14783"/>
    </source>
</evidence>
<evidence type="ECO:0000256" key="5">
    <source>
        <dbReference type="ARBA" id="ARBA00023212"/>
    </source>
</evidence>
<dbReference type="Pfam" id="PF23351">
    <property type="entry name" value="BBS2_CtH"/>
    <property type="match status" value="1"/>
</dbReference>
<dbReference type="PIRSF" id="PIRSF013684">
    <property type="entry name" value="BBS2"/>
    <property type="match status" value="1"/>
</dbReference>
<dbReference type="GO" id="GO:1905515">
    <property type="term" value="P:non-motile cilium assembly"/>
    <property type="evidence" value="ECO:0007669"/>
    <property type="project" value="InterPro"/>
</dbReference>
<evidence type="ECO:0000259" key="8">
    <source>
        <dbReference type="Pfam" id="PF14782"/>
    </source>
</evidence>
<dbReference type="InterPro" id="IPR015943">
    <property type="entry name" value="WD40/YVTN_repeat-like_dom_sf"/>
</dbReference>
<dbReference type="GO" id="GO:0016020">
    <property type="term" value="C:membrane"/>
    <property type="evidence" value="ECO:0007669"/>
    <property type="project" value="TreeGrafter"/>
</dbReference>
<dbReference type="Pfam" id="PF14781">
    <property type="entry name" value="BBS2_N"/>
    <property type="match status" value="1"/>
</dbReference>
<accession>A0A024TR25</accession>
<dbReference type="EMBL" id="KI913978">
    <property type="protein sequence ID" value="ETV96086.1"/>
    <property type="molecule type" value="Genomic_DNA"/>
</dbReference>
<evidence type="ECO:0000259" key="12">
    <source>
        <dbReference type="Pfam" id="PF23353"/>
    </source>
</evidence>
<dbReference type="PANTHER" id="PTHR32465:SF0">
    <property type="entry name" value="BARDET-BIEDL SYNDROME 2 PROTEIN"/>
    <property type="match status" value="1"/>
</dbReference>
<dbReference type="AlphaFoldDB" id="A0A024TR25"/>
<dbReference type="SUPFAM" id="SSF50978">
    <property type="entry name" value="WD40 repeat-like"/>
    <property type="match status" value="1"/>
</dbReference>
<evidence type="ECO:0000256" key="2">
    <source>
        <dbReference type="ARBA" id="ARBA00004245"/>
    </source>
</evidence>
<dbReference type="GO" id="GO:0034464">
    <property type="term" value="C:BBSome"/>
    <property type="evidence" value="ECO:0007669"/>
    <property type="project" value="InterPro"/>
</dbReference>
<dbReference type="Pfam" id="PF14782">
    <property type="entry name" value="BBS2_GAE"/>
    <property type="match status" value="1"/>
</dbReference>
<dbReference type="VEuPathDB" id="FungiDB:H310_10727"/>
<dbReference type="InterPro" id="IPR055381">
    <property type="entry name" value="BBS2_CtH_dom"/>
</dbReference>
<evidence type="ECO:0000256" key="1">
    <source>
        <dbReference type="ARBA" id="ARBA00004138"/>
    </source>
</evidence>
<sequence>MLPSFKLHMHHAILDRLAKVGKYDGTHPSLTCGTSSGKVFLHTPHDKNEDDAVQAVRFLNINREVSALCVGKFRDQDAGDTLVVGTHTNILGYNVEKNSDTFYKDVPDGVNTMLFGTLPNIPSRMVMVGGNCSIQGFDREGNETFWTVTGDNVTALALCDVSGRGNEELVVGSDDFEIRAFHAEDVVCECSETGRIVDLATIQKHLFGYALENGTVGVYKNSHRVWRVKSKNIPTSITAFDINGDGELEIVIGWNNGKLEARSVANGTAVYRDHFTAPIAAVLTSDYRLRGNSEVICCAADGEIRGYLFEGNAADGMTVDGSGATAASLLEDDISVEEKEVQALIKAKADLASKLKAYENASAKTTKGTNVRVATTTKITITPTTTISHENIELTVSTENDSVIKMIVIFDYDAGIFDGESLVIRPTVPSSKAAVQLPTLKKNIEASLHFRVLVGNRGNGNVFHVFEESFVLPRFADFFPLKSAAPVRPSGIVKFKKPVRMQQFGAWVKSAFLQTDVLKLSESDVDISFKNVGDNSLLSISTTATSMEIRVENMSVAAELIQDLCRALQIDDLESVADFPEQLAEFRQLLVRVDEYNSIRLKLTGDMADDSNQLKHLVIRAEDARILHDMSSMRAYYSELFSLNNQLLGEYTKRATNHHALLDALKDVNGMIQLAARLRHGQPKSAVILACRKAIKANNIHALFYIVKTGREESS</sequence>
<dbReference type="OrthoDB" id="2120021at2759"/>
<dbReference type="Pfam" id="PF14783">
    <property type="entry name" value="BBS2_Mid"/>
    <property type="match status" value="1"/>
</dbReference>
<evidence type="ECO:0008006" key="14">
    <source>
        <dbReference type="Google" id="ProtNLM"/>
    </source>
</evidence>
<keyword evidence="3" id="KW-0963">Cytoplasm</keyword>
<dbReference type="InterPro" id="IPR055380">
    <property type="entry name" value="BBS2_hp_dom"/>
</dbReference>
<dbReference type="InterPro" id="IPR036322">
    <property type="entry name" value="WD40_repeat_dom_sf"/>
</dbReference>
<comment type="subcellular location">
    <subcellularLocation>
        <location evidence="1">Cell projection</location>
        <location evidence="1">Cilium</location>
    </subcellularLocation>
    <subcellularLocation>
        <location evidence="2">Cytoplasm</location>
        <location evidence="2">Cytoskeleton</location>
    </subcellularLocation>
</comment>
<feature type="domain" description="Ciliary BBSome complex subunit 2 N-terminal" evidence="7">
    <location>
        <begin position="20"/>
        <end position="116"/>
    </location>
</feature>
<dbReference type="InterPro" id="IPR029333">
    <property type="entry name" value="BBS2_GAE_dom"/>
</dbReference>
<feature type="domain" description="Ciliary BBSome complex subunit 2 middle region" evidence="9">
    <location>
        <begin position="155"/>
        <end position="262"/>
    </location>
</feature>
<feature type="domain" description="BBS2 hairpin" evidence="12">
    <location>
        <begin position="580"/>
        <end position="677"/>
    </location>
</feature>
<evidence type="ECO:0000313" key="13">
    <source>
        <dbReference type="EMBL" id="ETV96086.1"/>
    </source>
</evidence>
<dbReference type="GO" id="GO:0031514">
    <property type="term" value="C:motile cilium"/>
    <property type="evidence" value="ECO:0007669"/>
    <property type="project" value="TreeGrafter"/>
</dbReference>
<organism evidence="13">
    <name type="scientific">Aphanomyces invadans</name>
    <dbReference type="NCBI Taxonomy" id="157072"/>
    <lineage>
        <taxon>Eukaryota</taxon>
        <taxon>Sar</taxon>
        <taxon>Stramenopiles</taxon>
        <taxon>Oomycota</taxon>
        <taxon>Saprolegniomycetes</taxon>
        <taxon>Saprolegniales</taxon>
        <taxon>Verrucalvaceae</taxon>
        <taxon>Aphanomyces</taxon>
    </lineage>
</organism>
<dbReference type="Gene3D" id="2.130.10.10">
    <property type="entry name" value="YVTN repeat-like/Quinoprotein amine dehydrogenase"/>
    <property type="match status" value="1"/>
</dbReference>
<dbReference type="InterPro" id="IPR055379">
    <property type="entry name" value="BBS2_pf_dom"/>
</dbReference>
<keyword evidence="6" id="KW-0966">Cell projection</keyword>
<evidence type="ECO:0000256" key="3">
    <source>
        <dbReference type="ARBA" id="ARBA00022490"/>
    </source>
</evidence>
<dbReference type="InterPro" id="IPR016616">
    <property type="entry name" value="Bardet-Biedl_syndrome_2_prot"/>
</dbReference>
<keyword evidence="5" id="KW-0206">Cytoskeleton</keyword>
<dbReference type="GO" id="GO:0036064">
    <property type="term" value="C:ciliary basal body"/>
    <property type="evidence" value="ECO:0007669"/>
    <property type="project" value="TreeGrafter"/>
</dbReference>
<dbReference type="InterPro" id="IPR029429">
    <property type="entry name" value="BBS2_Mid"/>
</dbReference>
<protein>
    <recommendedName>
        <fullName evidence="14">Bardet-Biedl syndrome 2 protein homolog</fullName>
    </recommendedName>
</protein>